<evidence type="ECO:0000313" key="4">
    <source>
        <dbReference type="Proteomes" id="UP000437736"/>
    </source>
</evidence>
<accession>A0ABW9R2P6</accession>
<dbReference type="Proteomes" id="UP000437736">
    <property type="component" value="Unassembled WGS sequence"/>
</dbReference>
<dbReference type="PANTHER" id="PTHR33969">
    <property type="entry name" value="SEGREGATION AND CONDENSATION PROTEIN A"/>
    <property type="match status" value="1"/>
</dbReference>
<reference evidence="3 4" key="1">
    <citation type="submission" date="2019-11" db="EMBL/GenBank/DDBJ databases">
        <title>Acidiferrimicrobium australis gen. nov., sp. nov., an acidophilic and obligately heterotrophic, member of the Actinobacteria that catalyses dissimilatory oxido- reduction of iron isolated from metal-rich acidic water in Chile.</title>
        <authorList>
            <person name="Gonzalez D."/>
            <person name="Huber K."/>
            <person name="Hedrich S."/>
            <person name="Rojas-Villalobos C."/>
            <person name="Quatrini R."/>
            <person name="Dinamarca M.A."/>
            <person name="Schwarz A."/>
            <person name="Canales C."/>
            <person name="Nancucheo I."/>
        </authorList>
    </citation>
    <scope>NUCLEOTIDE SEQUENCE [LARGE SCALE GENOMIC DNA]</scope>
    <source>
        <strain evidence="3 4">USS-CCA1</strain>
    </source>
</reference>
<keyword evidence="1" id="KW-0159">Chromosome partition</keyword>
<comment type="caution">
    <text evidence="3">The sequence shown here is derived from an EMBL/GenBank/DDBJ whole genome shotgun (WGS) entry which is preliminary data.</text>
</comment>
<dbReference type="Pfam" id="PF02616">
    <property type="entry name" value="SMC_ScpA"/>
    <property type="match status" value="1"/>
</dbReference>
<dbReference type="Gene3D" id="6.10.250.2410">
    <property type="match status" value="1"/>
</dbReference>
<sequence length="263" mass="29418">MPYTVSTPVFEGPFDLLLHLITREQVDLWEVSLSAIVDEYVAALEALRADLDLETATEFLLIAAVLLELKARRLLPGEDDADLDEELALWEERDLLLARLLECKTFKDAAGALTRMMDGAARSWPRTAGLEDRFVGLAPDPLEGVTAERLRNALRAALAPKPVPRVTLDHVGVIRVTVADAVAELVDELPRVGRISFRRLTAGLVERIEVIVRFLAVLELCKQGQVELDQAGSFEELHVRWLDDDERERTDGVRLEEIEEYAG</sequence>
<evidence type="ECO:0000313" key="3">
    <source>
        <dbReference type="EMBL" id="MST34958.1"/>
    </source>
</evidence>
<dbReference type="PANTHER" id="PTHR33969:SF2">
    <property type="entry name" value="SEGREGATION AND CONDENSATION PROTEIN A"/>
    <property type="match status" value="1"/>
</dbReference>
<dbReference type="InterPro" id="IPR003768">
    <property type="entry name" value="ScpA"/>
</dbReference>
<evidence type="ECO:0000256" key="1">
    <source>
        <dbReference type="ARBA" id="ARBA00022829"/>
    </source>
</evidence>
<name>A0ABW9R2P6_9ACTN</name>
<gene>
    <name evidence="3" type="ORF">GHK86_19795</name>
</gene>
<evidence type="ECO:0000256" key="2">
    <source>
        <dbReference type="ARBA" id="ARBA00044777"/>
    </source>
</evidence>
<proteinExistence type="predicted"/>
<organism evidence="3 4">
    <name type="scientific">Acidiferrimicrobium australe</name>
    <dbReference type="NCBI Taxonomy" id="2664430"/>
    <lineage>
        <taxon>Bacteria</taxon>
        <taxon>Bacillati</taxon>
        <taxon>Actinomycetota</taxon>
        <taxon>Acidimicrobiia</taxon>
        <taxon>Acidimicrobiales</taxon>
        <taxon>Acidimicrobiaceae</taxon>
        <taxon>Acidiferrimicrobium</taxon>
    </lineage>
</organism>
<dbReference type="EMBL" id="WJHE01001325">
    <property type="protein sequence ID" value="MST34958.1"/>
    <property type="molecule type" value="Genomic_DNA"/>
</dbReference>
<keyword evidence="4" id="KW-1185">Reference proteome</keyword>
<protein>
    <recommendedName>
        <fullName evidence="2">Segregation and condensation protein A</fullName>
    </recommendedName>
</protein>